<feature type="compositionally biased region" description="Basic and acidic residues" evidence="3">
    <location>
        <begin position="267"/>
        <end position="284"/>
    </location>
</feature>
<dbReference type="AlphaFoldDB" id="C6W8D4"/>
<dbReference type="PANTHER" id="PTHR45947">
    <property type="entry name" value="SULFOQUINOVOSYL TRANSFERASE SQD2"/>
    <property type="match status" value="1"/>
</dbReference>
<proteinExistence type="predicted"/>
<evidence type="ECO:0000313" key="7">
    <source>
        <dbReference type="EMBL" id="ACU38981.1"/>
    </source>
</evidence>
<dbReference type="Pfam" id="PF13579">
    <property type="entry name" value="Glyco_trans_4_4"/>
    <property type="match status" value="1"/>
</dbReference>
<dbReference type="GO" id="GO:1901137">
    <property type="term" value="P:carbohydrate derivative biosynthetic process"/>
    <property type="evidence" value="ECO:0007669"/>
    <property type="project" value="UniProtKB-ARBA"/>
</dbReference>
<dbReference type="InterPro" id="IPR001296">
    <property type="entry name" value="Glyco_trans_1"/>
</dbReference>
<dbReference type="Proteomes" id="UP000002213">
    <property type="component" value="Chromosome"/>
</dbReference>
<evidence type="ECO:0000256" key="3">
    <source>
        <dbReference type="SAM" id="MobiDB-lite"/>
    </source>
</evidence>
<feature type="transmembrane region" description="Helical" evidence="4">
    <location>
        <begin position="43"/>
        <end position="71"/>
    </location>
</feature>
<keyword evidence="4" id="KW-1133">Transmembrane helix</keyword>
<dbReference type="KEGG" id="ami:Amir_5160"/>
<accession>C6W8D4</accession>
<dbReference type="Gene3D" id="3.40.50.2000">
    <property type="entry name" value="Glycogen Phosphorylase B"/>
    <property type="match status" value="2"/>
</dbReference>
<dbReference type="InterPro" id="IPR028098">
    <property type="entry name" value="Glyco_trans_4-like_N"/>
</dbReference>
<dbReference type="SUPFAM" id="SSF53756">
    <property type="entry name" value="UDP-Glycosyltransferase/glycogen phosphorylase"/>
    <property type="match status" value="1"/>
</dbReference>
<sequence length="800" mass="83137">MTWIAVGLAVVGAVFFALAARLQHEAVRAVEGPLRVAALPGRPRWLVGLVLMVVGAGVHAVALGMAPLSVVQPVGVLAIGVTAVLDRRWARLPAVLVTTLGVGAFVLLAAGSATPTEVRPEAELQAVLVCLALLAAAGLAGVIATRPALRSLAFGSAGGVAYGCVSLLMRAVSQDFQTGALDLSSALTVVAIVVALLVGGWFIQHAHAGGSSHLVVACLTAVDPLVAVGLGAFLLGEAAATGVPVALGQLAVAGVAVAGVVALARAEHDPEAGRDRHDDSDRAATRRAAPDASAPDTPDHGGAHPAGPRRATPEHRSPDHGGAHPAGPRRATPGHRSPDHGGAHPAGPRPTTPEHRGVQPLLTPARERSADRGAAAREGRPARRGTTTGGPGPLVERIDHLGTENDVNDGRALRILIAAETFPPDVNGAARFAHRLAVGLAGRGHDVHVVCLDPSGRPGTERVDGITVHRLRSHRTPFHRTFRIGVPWQVSKDVAGVLDAVRPDVVHVQAHFVVGRYALRLAAGRGIPTAATNHFMPENLFGHAHVPGWLQGIASRWAWRDLRGVFDVADVVTAPTPRAVSLLHDNGFPRRAVPVSCGIDVDRYRRHPAPANDRPTVLFVGRLDEEKRVDELLRAAALVPLVKVDLVGDGSCRAEWEKLADKLGIADRVRFRGFVDEEELLQAYAGADVFCMPGVAELQSLATMEAMAAGKPVVAADAMALPHLCRPGRNGWLFQPGDVAELATRLHALAADPALRARMGAASGELIAAHAIDSTLATFEGLYAEAMGSATAAAPAALAA</sequence>
<protein>
    <submittedName>
        <fullName evidence="7">Glycosyl transferase group 1</fullName>
    </submittedName>
</protein>
<keyword evidence="2 7" id="KW-0808">Transferase</keyword>
<dbReference type="CAZy" id="GT4">
    <property type="family name" value="Glycosyltransferase Family 4"/>
</dbReference>
<evidence type="ECO:0000256" key="4">
    <source>
        <dbReference type="SAM" id="Phobius"/>
    </source>
</evidence>
<keyword evidence="4" id="KW-0812">Transmembrane</keyword>
<keyword evidence="4" id="KW-0472">Membrane</keyword>
<dbReference type="InterPro" id="IPR050194">
    <property type="entry name" value="Glycosyltransferase_grp1"/>
</dbReference>
<evidence type="ECO:0000259" key="6">
    <source>
        <dbReference type="Pfam" id="PF13579"/>
    </source>
</evidence>
<keyword evidence="1" id="KW-0328">Glycosyltransferase</keyword>
<feature type="transmembrane region" description="Helical" evidence="4">
    <location>
        <begin position="247"/>
        <end position="266"/>
    </location>
</feature>
<feature type="transmembrane region" description="Helical" evidence="4">
    <location>
        <begin position="92"/>
        <end position="112"/>
    </location>
</feature>
<dbReference type="Pfam" id="PF00534">
    <property type="entry name" value="Glycos_transf_1"/>
    <property type="match status" value="1"/>
</dbReference>
<feature type="transmembrane region" description="Helical" evidence="4">
    <location>
        <begin position="183"/>
        <end position="202"/>
    </location>
</feature>
<feature type="compositionally biased region" description="Basic and acidic residues" evidence="3">
    <location>
        <begin position="396"/>
        <end position="405"/>
    </location>
</feature>
<feature type="region of interest" description="Disordered" evidence="3">
    <location>
        <begin position="267"/>
        <end position="405"/>
    </location>
</feature>
<keyword evidence="8" id="KW-1185">Reference proteome</keyword>
<feature type="transmembrane region" description="Helical" evidence="4">
    <location>
        <begin position="152"/>
        <end position="171"/>
    </location>
</feature>
<feature type="compositionally biased region" description="Low complexity" evidence="3">
    <location>
        <begin position="286"/>
        <end position="296"/>
    </location>
</feature>
<dbReference type="GO" id="GO:0016758">
    <property type="term" value="F:hexosyltransferase activity"/>
    <property type="evidence" value="ECO:0007669"/>
    <property type="project" value="TreeGrafter"/>
</dbReference>
<evidence type="ECO:0000256" key="1">
    <source>
        <dbReference type="ARBA" id="ARBA00022676"/>
    </source>
</evidence>
<dbReference type="HOGENOM" id="CLU_408757_0_0_11"/>
<feature type="domain" description="Glycosyl transferase family 1" evidence="5">
    <location>
        <begin position="602"/>
        <end position="762"/>
    </location>
</feature>
<organism evidence="7 8">
    <name type="scientific">Actinosynnema mirum (strain ATCC 29888 / DSM 43827 / JCM 3225 / NBRC 14064 / NCIMB 13271 / NRRL B-12336 / IMRU 3971 / 101)</name>
    <dbReference type="NCBI Taxonomy" id="446462"/>
    <lineage>
        <taxon>Bacteria</taxon>
        <taxon>Bacillati</taxon>
        <taxon>Actinomycetota</taxon>
        <taxon>Actinomycetes</taxon>
        <taxon>Pseudonocardiales</taxon>
        <taxon>Pseudonocardiaceae</taxon>
        <taxon>Actinosynnema</taxon>
    </lineage>
</organism>
<dbReference type="RefSeq" id="WP_015803867.1">
    <property type="nucleotide sequence ID" value="NC_013093.1"/>
</dbReference>
<dbReference type="eggNOG" id="COG0438">
    <property type="taxonomic scope" value="Bacteria"/>
</dbReference>
<dbReference type="EMBL" id="CP001630">
    <property type="protein sequence ID" value="ACU38981.1"/>
    <property type="molecule type" value="Genomic_DNA"/>
</dbReference>
<evidence type="ECO:0000256" key="2">
    <source>
        <dbReference type="ARBA" id="ARBA00022679"/>
    </source>
</evidence>
<name>C6W8D4_ACTMD</name>
<feature type="compositionally biased region" description="Basic and acidic residues" evidence="3">
    <location>
        <begin position="311"/>
        <end position="322"/>
    </location>
</feature>
<feature type="transmembrane region" description="Helical" evidence="4">
    <location>
        <begin position="214"/>
        <end position="235"/>
    </location>
</feature>
<reference evidence="7 8" key="1">
    <citation type="journal article" date="2009" name="Stand. Genomic Sci.">
        <title>Complete genome sequence of Actinosynnema mirum type strain (101).</title>
        <authorList>
            <person name="Land M."/>
            <person name="Lapidus A."/>
            <person name="Mayilraj S."/>
            <person name="Chen F."/>
            <person name="Copeland A."/>
            <person name="Del Rio T.G."/>
            <person name="Nolan M."/>
            <person name="Lucas S."/>
            <person name="Tice H."/>
            <person name="Cheng J.F."/>
            <person name="Chertkov O."/>
            <person name="Bruce D."/>
            <person name="Goodwin L."/>
            <person name="Pitluck S."/>
            <person name="Rohde M."/>
            <person name="Goker M."/>
            <person name="Pati A."/>
            <person name="Ivanova N."/>
            <person name="Mavromatis K."/>
            <person name="Chen A."/>
            <person name="Palaniappan K."/>
            <person name="Hauser L."/>
            <person name="Chang Y.J."/>
            <person name="Jeffries C.C."/>
            <person name="Brettin T."/>
            <person name="Detter J.C."/>
            <person name="Han C."/>
            <person name="Chain P."/>
            <person name="Tindall B.J."/>
            <person name="Bristow J."/>
            <person name="Eisen J.A."/>
            <person name="Markowitz V."/>
            <person name="Hugenholtz P."/>
            <person name="Kyrpides N.C."/>
            <person name="Klenk H.P."/>
        </authorList>
    </citation>
    <scope>NUCLEOTIDE SEQUENCE [LARGE SCALE GENOMIC DNA]</scope>
    <source>
        <strain evidence="8">ATCC 29888 / DSM 43827 / JCM 3225 / NBRC 14064 / NCIMB 13271 / NRRL B-12336 / IMRU 3971 / 101</strain>
    </source>
</reference>
<gene>
    <name evidence="7" type="ordered locus">Amir_5160</name>
</gene>
<evidence type="ECO:0000313" key="8">
    <source>
        <dbReference type="Proteomes" id="UP000002213"/>
    </source>
</evidence>
<dbReference type="STRING" id="446462.Amir_5160"/>
<feature type="transmembrane region" description="Helical" evidence="4">
    <location>
        <begin position="124"/>
        <end position="145"/>
    </location>
</feature>
<dbReference type="PANTHER" id="PTHR45947:SF3">
    <property type="entry name" value="SULFOQUINOVOSYL TRANSFERASE SQD2"/>
    <property type="match status" value="1"/>
</dbReference>
<evidence type="ECO:0000259" key="5">
    <source>
        <dbReference type="Pfam" id="PF00534"/>
    </source>
</evidence>
<feature type="domain" description="Glycosyltransferase subfamily 4-like N-terminal" evidence="6">
    <location>
        <begin position="427"/>
        <end position="597"/>
    </location>
</feature>
<feature type="compositionally biased region" description="Basic and acidic residues" evidence="3">
    <location>
        <begin position="365"/>
        <end position="381"/>
    </location>
</feature>